<evidence type="ECO:0000256" key="1">
    <source>
        <dbReference type="ARBA" id="ARBA00004141"/>
    </source>
</evidence>
<accession>A0ABW2SE96</accession>
<keyword evidence="5" id="KW-0534">Nitrate assimilation</keyword>
<feature type="domain" description="Major facilitator superfamily (MFS) profile" evidence="8">
    <location>
        <begin position="13"/>
        <end position="408"/>
    </location>
</feature>
<evidence type="ECO:0000256" key="5">
    <source>
        <dbReference type="ARBA" id="ARBA00023063"/>
    </source>
</evidence>
<evidence type="ECO:0000313" key="9">
    <source>
        <dbReference type="EMBL" id="MFC7461578.1"/>
    </source>
</evidence>
<sequence>MTNDIQHKRKAWSVLIVSTWSFTVCFMVWMMFGVIGIPIKKMLDLNATQFGLLTAMPVLTGSLVRVPLGIWTDRYGGRIVMAVLMAITVPAIWLMAYASEYWHFLTIGLFVGLAGGSFSVGTPYVARWFPKSQQGMAMGVYGAGNSGSAVNKFVAPVILVAFGWAAVPQVYAAIMAGTVLLFWLFSHSDPSHLVASNVKFTDQLKALKDPKVLKYCQYYSIVFGGYVALALWMVQYYIGEYGLDIRVAALLAACFSLPGGVLRAIGGVLSDKYGAHSVTWWVMWVSWICLFLLSYPQTDFTITTINGPQTFHIGLNVYTFTALMFVLGVAWAFGKASVFKYIADDYPHNIGTISGIVGLAGGMGGFILPILFGALVDLTGIRSSAFMLMYGVVWVSLIWMYWTEVRKAPVMGPDAKPFSLQN</sequence>
<proteinExistence type="inferred from homology"/>
<feature type="transmembrane region" description="Helical" evidence="7">
    <location>
        <begin position="245"/>
        <end position="266"/>
    </location>
</feature>
<dbReference type="InterPro" id="IPR020846">
    <property type="entry name" value="MFS_dom"/>
</dbReference>
<evidence type="ECO:0000313" key="10">
    <source>
        <dbReference type="Proteomes" id="UP001596457"/>
    </source>
</evidence>
<dbReference type="PROSITE" id="PS50850">
    <property type="entry name" value="MFS"/>
    <property type="match status" value="1"/>
</dbReference>
<feature type="transmembrane region" description="Helical" evidence="7">
    <location>
        <begin position="278"/>
        <end position="295"/>
    </location>
</feature>
<dbReference type="Gene3D" id="1.20.1250.20">
    <property type="entry name" value="MFS general substrate transporter like domains"/>
    <property type="match status" value="2"/>
</dbReference>
<dbReference type="Pfam" id="PF07690">
    <property type="entry name" value="MFS_1"/>
    <property type="match status" value="1"/>
</dbReference>
<organism evidence="9 10">
    <name type="scientific">Hydrogenophaga defluvii</name>
    <dbReference type="NCBI Taxonomy" id="249410"/>
    <lineage>
        <taxon>Bacteria</taxon>
        <taxon>Pseudomonadati</taxon>
        <taxon>Pseudomonadota</taxon>
        <taxon>Betaproteobacteria</taxon>
        <taxon>Burkholderiales</taxon>
        <taxon>Comamonadaceae</taxon>
        <taxon>Hydrogenophaga</taxon>
    </lineage>
</organism>
<dbReference type="RefSeq" id="WP_382201872.1">
    <property type="nucleotide sequence ID" value="NZ_JBHTBZ010000041.1"/>
</dbReference>
<feature type="transmembrane region" description="Helical" evidence="7">
    <location>
        <begin position="218"/>
        <end position="238"/>
    </location>
</feature>
<dbReference type="InterPro" id="IPR044772">
    <property type="entry name" value="NO3_transporter"/>
</dbReference>
<feature type="transmembrane region" description="Helical" evidence="7">
    <location>
        <begin position="315"/>
        <end position="333"/>
    </location>
</feature>
<keyword evidence="6 7" id="KW-0472">Membrane</keyword>
<comment type="similarity">
    <text evidence="2">Belongs to the major facilitator superfamily. Nitrate/nitrite porter (TC 2.A.1.8) family.</text>
</comment>
<feature type="transmembrane region" description="Helical" evidence="7">
    <location>
        <begin position="353"/>
        <end position="376"/>
    </location>
</feature>
<feature type="transmembrane region" description="Helical" evidence="7">
    <location>
        <begin position="102"/>
        <end position="126"/>
    </location>
</feature>
<dbReference type="PANTHER" id="PTHR23515">
    <property type="entry name" value="HIGH-AFFINITY NITRATE TRANSPORTER 2.3"/>
    <property type="match status" value="1"/>
</dbReference>
<feature type="transmembrane region" description="Helical" evidence="7">
    <location>
        <begin position="157"/>
        <end position="185"/>
    </location>
</feature>
<evidence type="ECO:0000256" key="7">
    <source>
        <dbReference type="SAM" id="Phobius"/>
    </source>
</evidence>
<dbReference type="InterPro" id="IPR011701">
    <property type="entry name" value="MFS"/>
</dbReference>
<evidence type="ECO:0000256" key="2">
    <source>
        <dbReference type="ARBA" id="ARBA00008432"/>
    </source>
</evidence>
<dbReference type="SUPFAM" id="SSF103473">
    <property type="entry name" value="MFS general substrate transporter"/>
    <property type="match status" value="1"/>
</dbReference>
<evidence type="ECO:0000256" key="3">
    <source>
        <dbReference type="ARBA" id="ARBA00022692"/>
    </source>
</evidence>
<keyword evidence="3 7" id="KW-0812">Transmembrane</keyword>
<dbReference type="EMBL" id="JBHTBZ010000041">
    <property type="protein sequence ID" value="MFC7461578.1"/>
    <property type="molecule type" value="Genomic_DNA"/>
</dbReference>
<dbReference type="InterPro" id="IPR036259">
    <property type="entry name" value="MFS_trans_sf"/>
</dbReference>
<dbReference type="CDD" id="cd17341">
    <property type="entry name" value="MFS_NRT2_like"/>
    <property type="match status" value="1"/>
</dbReference>
<keyword evidence="4 7" id="KW-1133">Transmembrane helix</keyword>
<evidence type="ECO:0000256" key="6">
    <source>
        <dbReference type="ARBA" id="ARBA00023136"/>
    </source>
</evidence>
<comment type="caution">
    <text evidence="9">The sequence shown here is derived from an EMBL/GenBank/DDBJ whole genome shotgun (WGS) entry which is preliminary data.</text>
</comment>
<protein>
    <submittedName>
        <fullName evidence="9">Nitrate/nitrite transporter</fullName>
    </submittedName>
</protein>
<dbReference type="Proteomes" id="UP001596457">
    <property type="component" value="Unassembled WGS sequence"/>
</dbReference>
<feature type="transmembrane region" description="Helical" evidence="7">
    <location>
        <begin position="383"/>
        <end position="402"/>
    </location>
</feature>
<comment type="subcellular location">
    <subcellularLocation>
        <location evidence="1">Membrane</location>
        <topology evidence="1">Multi-pass membrane protein</topology>
    </subcellularLocation>
</comment>
<feature type="transmembrane region" description="Helical" evidence="7">
    <location>
        <begin position="49"/>
        <end position="68"/>
    </location>
</feature>
<reference evidence="10" key="1">
    <citation type="journal article" date="2019" name="Int. J. Syst. Evol. Microbiol.">
        <title>The Global Catalogue of Microorganisms (GCM) 10K type strain sequencing project: providing services to taxonomists for standard genome sequencing and annotation.</title>
        <authorList>
            <consortium name="The Broad Institute Genomics Platform"/>
            <consortium name="The Broad Institute Genome Sequencing Center for Infectious Disease"/>
            <person name="Wu L."/>
            <person name="Ma J."/>
        </authorList>
    </citation>
    <scope>NUCLEOTIDE SEQUENCE [LARGE SCALE GENOMIC DNA]</scope>
    <source>
        <strain evidence="10">CCUG 53903</strain>
    </source>
</reference>
<keyword evidence="10" id="KW-1185">Reference proteome</keyword>
<feature type="transmembrane region" description="Helical" evidence="7">
    <location>
        <begin position="12"/>
        <end position="37"/>
    </location>
</feature>
<gene>
    <name evidence="9" type="ORF">ACFQU0_14185</name>
</gene>
<name>A0ABW2SE96_9BURK</name>
<evidence type="ECO:0000259" key="8">
    <source>
        <dbReference type="PROSITE" id="PS50850"/>
    </source>
</evidence>
<feature type="transmembrane region" description="Helical" evidence="7">
    <location>
        <begin position="75"/>
        <end position="96"/>
    </location>
</feature>
<evidence type="ECO:0000256" key="4">
    <source>
        <dbReference type="ARBA" id="ARBA00022989"/>
    </source>
</evidence>